<dbReference type="InterPro" id="IPR043135">
    <property type="entry name" value="Fur_C"/>
</dbReference>
<keyword evidence="6 15" id="KW-0678">Repressor</keyword>
<evidence type="ECO:0000313" key="16">
    <source>
        <dbReference type="EMBL" id="HIU37600.1"/>
    </source>
</evidence>
<feature type="binding site" evidence="13">
    <location>
        <position position="139"/>
    </location>
    <ligand>
        <name>Zn(2+)</name>
        <dbReference type="ChEBI" id="CHEBI:29105"/>
    </ligand>
</feature>
<keyword evidence="11 15" id="KW-0238">DNA-binding</keyword>
<evidence type="ECO:0000256" key="5">
    <source>
        <dbReference type="ARBA" id="ARBA00022490"/>
    </source>
</evidence>
<dbReference type="Gene3D" id="1.10.10.10">
    <property type="entry name" value="Winged helix-like DNA-binding domain superfamily/Winged helix DNA-binding domain"/>
    <property type="match status" value="1"/>
</dbReference>
<dbReference type="GO" id="GO:0001216">
    <property type="term" value="F:DNA-binding transcription activator activity"/>
    <property type="evidence" value="ECO:0007669"/>
    <property type="project" value="UniProtKB-ARBA"/>
</dbReference>
<comment type="cofactor">
    <cofactor evidence="14">
        <name>Mn(2+)</name>
        <dbReference type="ChEBI" id="CHEBI:29035"/>
    </cofactor>
    <cofactor evidence="14">
        <name>Fe(2+)</name>
        <dbReference type="ChEBI" id="CHEBI:29033"/>
    </cofactor>
    <text evidence="14">Binds 1 Mn(2+) or Fe(2+) ion per subunit.</text>
</comment>
<comment type="similarity">
    <text evidence="2 15">Belongs to the Fur family.</text>
</comment>
<dbReference type="GO" id="GO:0005829">
    <property type="term" value="C:cytosol"/>
    <property type="evidence" value="ECO:0007669"/>
    <property type="project" value="TreeGrafter"/>
</dbReference>
<reference evidence="16" key="2">
    <citation type="journal article" date="2021" name="PeerJ">
        <title>Extensive microbial diversity within the chicken gut microbiome revealed by metagenomics and culture.</title>
        <authorList>
            <person name="Gilroy R."/>
            <person name="Ravi A."/>
            <person name="Getino M."/>
            <person name="Pursley I."/>
            <person name="Horton D.L."/>
            <person name="Alikhan N.F."/>
            <person name="Baker D."/>
            <person name="Gharbi K."/>
            <person name="Hall N."/>
            <person name="Watson M."/>
            <person name="Adriaenssens E.M."/>
            <person name="Foster-Nyarko E."/>
            <person name="Jarju S."/>
            <person name="Secka A."/>
            <person name="Antonio M."/>
            <person name="Oren A."/>
            <person name="Chaudhuri R.R."/>
            <person name="La Ragione R."/>
            <person name="Hildebrand F."/>
            <person name="Pallen M.J."/>
        </authorList>
    </citation>
    <scope>NUCLEOTIDE SEQUENCE</scope>
    <source>
        <strain evidence="16">7463</strain>
    </source>
</reference>
<feature type="binding site" evidence="14">
    <location>
        <position position="128"/>
    </location>
    <ligand>
        <name>Fe cation</name>
        <dbReference type="ChEBI" id="CHEBI:24875"/>
    </ligand>
</feature>
<evidence type="ECO:0000256" key="15">
    <source>
        <dbReference type="RuleBase" id="RU364037"/>
    </source>
</evidence>
<dbReference type="InterPro" id="IPR036388">
    <property type="entry name" value="WH-like_DNA-bd_sf"/>
</dbReference>
<dbReference type="FunFam" id="3.30.1490.190:FF:000001">
    <property type="entry name" value="Ferric uptake regulation protein"/>
    <property type="match status" value="1"/>
</dbReference>
<dbReference type="FunFam" id="1.10.10.10:FF:000007">
    <property type="entry name" value="Ferric uptake regulation protein"/>
    <property type="match status" value="1"/>
</dbReference>
<name>A0A9D1LFH1_9BURK</name>
<feature type="binding site" evidence="14">
    <location>
        <position position="92"/>
    </location>
    <ligand>
        <name>Fe cation</name>
        <dbReference type="ChEBI" id="CHEBI:24875"/>
    </ligand>
</feature>
<dbReference type="CDD" id="cd07153">
    <property type="entry name" value="Fur_like"/>
    <property type="match status" value="1"/>
</dbReference>
<keyword evidence="10 15" id="KW-0805">Transcription regulation</keyword>
<dbReference type="InterPro" id="IPR036390">
    <property type="entry name" value="WH_DNA-bd_sf"/>
</dbReference>
<evidence type="ECO:0000256" key="14">
    <source>
        <dbReference type="PIRSR" id="PIRSR602481-2"/>
    </source>
</evidence>
<dbReference type="GO" id="GO:1900705">
    <property type="term" value="P:negative regulation of siderophore biosynthetic process"/>
    <property type="evidence" value="ECO:0007669"/>
    <property type="project" value="TreeGrafter"/>
</dbReference>
<dbReference type="AlphaFoldDB" id="A0A9D1LFH1"/>
<evidence type="ECO:0000256" key="10">
    <source>
        <dbReference type="ARBA" id="ARBA00023015"/>
    </source>
</evidence>
<dbReference type="GO" id="GO:0000976">
    <property type="term" value="F:transcription cis-regulatory region binding"/>
    <property type="evidence" value="ECO:0007669"/>
    <property type="project" value="UniProtKB-ARBA"/>
</dbReference>
<accession>A0A9D1LFH1</accession>
<gene>
    <name evidence="15 16" type="primary">fur</name>
    <name evidence="16" type="ORF">IAC56_04940</name>
</gene>
<evidence type="ECO:0000256" key="11">
    <source>
        <dbReference type="ARBA" id="ARBA00023125"/>
    </source>
</evidence>
<evidence type="ECO:0000256" key="6">
    <source>
        <dbReference type="ARBA" id="ARBA00022491"/>
    </source>
</evidence>
<keyword evidence="12 15" id="KW-0804">Transcription</keyword>
<dbReference type="EMBL" id="DVMY01000080">
    <property type="protein sequence ID" value="HIU37600.1"/>
    <property type="molecule type" value="Genomic_DNA"/>
</dbReference>
<evidence type="ECO:0000256" key="4">
    <source>
        <dbReference type="ARBA" id="ARBA00020910"/>
    </source>
</evidence>
<dbReference type="PANTHER" id="PTHR33202:SF2">
    <property type="entry name" value="FERRIC UPTAKE REGULATION PROTEIN"/>
    <property type="match status" value="1"/>
</dbReference>
<evidence type="ECO:0000256" key="7">
    <source>
        <dbReference type="ARBA" id="ARBA00022723"/>
    </source>
</evidence>
<comment type="subcellular location">
    <subcellularLocation>
        <location evidence="1 15">Cytoplasm</location>
    </subcellularLocation>
</comment>
<evidence type="ECO:0000256" key="2">
    <source>
        <dbReference type="ARBA" id="ARBA00007957"/>
    </source>
</evidence>
<dbReference type="InterPro" id="IPR002481">
    <property type="entry name" value="FUR"/>
</dbReference>
<evidence type="ECO:0000256" key="13">
    <source>
        <dbReference type="PIRSR" id="PIRSR602481-1"/>
    </source>
</evidence>
<evidence type="ECO:0000313" key="17">
    <source>
        <dbReference type="Proteomes" id="UP000824083"/>
    </source>
</evidence>
<dbReference type="GO" id="GO:0008270">
    <property type="term" value="F:zinc ion binding"/>
    <property type="evidence" value="ECO:0007669"/>
    <property type="project" value="TreeGrafter"/>
</dbReference>
<evidence type="ECO:0000256" key="1">
    <source>
        <dbReference type="ARBA" id="ARBA00004496"/>
    </source>
</evidence>
<organism evidence="16 17">
    <name type="scientific">Candidatus Aphodousia faecigallinarum</name>
    <dbReference type="NCBI Taxonomy" id="2840677"/>
    <lineage>
        <taxon>Bacteria</taxon>
        <taxon>Pseudomonadati</taxon>
        <taxon>Pseudomonadota</taxon>
        <taxon>Betaproteobacteria</taxon>
        <taxon>Burkholderiales</taxon>
        <taxon>Sutterellaceae</taxon>
        <taxon>Sutterellaceae incertae sedis</taxon>
        <taxon>Candidatus Aphodousia</taxon>
    </lineage>
</organism>
<evidence type="ECO:0000256" key="8">
    <source>
        <dbReference type="ARBA" id="ARBA00022833"/>
    </source>
</evidence>
<protein>
    <recommendedName>
        <fullName evidence="4 15">Ferric uptake regulation protein</fullName>
    </recommendedName>
</protein>
<proteinExistence type="inferred from homology"/>
<evidence type="ECO:0000256" key="9">
    <source>
        <dbReference type="ARBA" id="ARBA00023004"/>
    </source>
</evidence>
<keyword evidence="5 15" id="KW-0963">Cytoplasm</keyword>
<dbReference type="GO" id="GO:0045892">
    <property type="term" value="P:negative regulation of DNA-templated transcription"/>
    <property type="evidence" value="ECO:0007669"/>
    <property type="project" value="TreeGrafter"/>
</dbReference>
<sequence>MKYDQSDLKSLGLKATAPRLRILSLFQKAALTEKRHLTADEVFSLLKDEGEDVGLATVYRVLTQFEVAGLLRRHHFDSESASYELGEPEHHDHLVCLQCGKIEEFVDVDIERKQQEIASRFGYTLDHHTLCLYGICKECQEKNAAK</sequence>
<dbReference type="Proteomes" id="UP000824083">
    <property type="component" value="Unassembled WGS sequence"/>
</dbReference>
<dbReference type="Pfam" id="PF01475">
    <property type="entry name" value="FUR"/>
    <property type="match status" value="1"/>
</dbReference>
<keyword evidence="9 14" id="KW-0408">Iron</keyword>
<comment type="subunit">
    <text evidence="3 15">Homodimer.</text>
</comment>
<reference evidence="16" key="1">
    <citation type="submission" date="2020-10" db="EMBL/GenBank/DDBJ databases">
        <authorList>
            <person name="Gilroy R."/>
        </authorList>
    </citation>
    <scope>NUCLEOTIDE SEQUENCE</scope>
    <source>
        <strain evidence="16">7463</strain>
    </source>
</reference>
<feature type="binding site" evidence="13">
    <location>
        <position position="96"/>
    </location>
    <ligand>
        <name>Zn(2+)</name>
        <dbReference type="ChEBI" id="CHEBI:29105"/>
    </ligand>
</feature>
<dbReference type="NCBIfam" id="NF006999">
    <property type="entry name" value="PRK09462.1"/>
    <property type="match status" value="1"/>
</dbReference>
<comment type="cofactor">
    <cofactor evidence="13">
        <name>Zn(2+)</name>
        <dbReference type="ChEBI" id="CHEBI:29105"/>
    </cofactor>
    <text evidence="13">Binds 1 zinc ion per subunit.</text>
</comment>
<feature type="binding site" evidence="14">
    <location>
        <position position="111"/>
    </location>
    <ligand>
        <name>Fe cation</name>
        <dbReference type="ChEBI" id="CHEBI:24875"/>
    </ligand>
</feature>
<feature type="binding site" evidence="14">
    <location>
        <position position="90"/>
    </location>
    <ligand>
        <name>Fe cation</name>
        <dbReference type="ChEBI" id="CHEBI:24875"/>
    </ligand>
</feature>
<dbReference type="PANTHER" id="PTHR33202">
    <property type="entry name" value="ZINC UPTAKE REGULATION PROTEIN"/>
    <property type="match status" value="1"/>
</dbReference>
<keyword evidence="7 13" id="KW-0479">Metal-binding</keyword>
<comment type="caution">
    <text evidence="16">The sequence shown here is derived from an EMBL/GenBank/DDBJ whole genome shotgun (WGS) entry which is preliminary data.</text>
</comment>
<dbReference type="SUPFAM" id="SSF46785">
    <property type="entry name" value="Winged helix' DNA-binding domain"/>
    <property type="match status" value="1"/>
</dbReference>
<keyword evidence="8 13" id="KW-0862">Zinc</keyword>
<evidence type="ECO:0000256" key="3">
    <source>
        <dbReference type="ARBA" id="ARBA00011738"/>
    </source>
</evidence>
<dbReference type="GO" id="GO:0032993">
    <property type="term" value="C:protein-DNA complex"/>
    <property type="evidence" value="ECO:0007669"/>
    <property type="project" value="UniProtKB-ARBA"/>
</dbReference>
<dbReference type="Gene3D" id="3.30.1490.190">
    <property type="match status" value="1"/>
</dbReference>
<evidence type="ECO:0000256" key="12">
    <source>
        <dbReference type="ARBA" id="ARBA00023163"/>
    </source>
</evidence>
<feature type="binding site" evidence="13">
    <location>
        <position position="99"/>
    </location>
    <ligand>
        <name>Zn(2+)</name>
        <dbReference type="ChEBI" id="CHEBI:29105"/>
    </ligand>
</feature>
<feature type="binding site" evidence="13">
    <location>
        <position position="136"/>
    </location>
    <ligand>
        <name>Zn(2+)</name>
        <dbReference type="ChEBI" id="CHEBI:29105"/>
    </ligand>
</feature>